<proteinExistence type="predicted"/>
<keyword evidence="2" id="KW-1133">Transmembrane helix</keyword>
<dbReference type="Proteomes" id="UP000186817">
    <property type="component" value="Unassembled WGS sequence"/>
</dbReference>
<dbReference type="OrthoDB" id="441465at2759"/>
<comment type="caution">
    <text evidence="3">The sequence shown here is derived from an EMBL/GenBank/DDBJ whole genome shotgun (WGS) entry which is preliminary data.</text>
</comment>
<organism evidence="3 4">
    <name type="scientific">Symbiodinium microadriaticum</name>
    <name type="common">Dinoflagellate</name>
    <name type="synonym">Zooxanthella microadriatica</name>
    <dbReference type="NCBI Taxonomy" id="2951"/>
    <lineage>
        <taxon>Eukaryota</taxon>
        <taxon>Sar</taxon>
        <taxon>Alveolata</taxon>
        <taxon>Dinophyceae</taxon>
        <taxon>Suessiales</taxon>
        <taxon>Symbiodiniaceae</taxon>
        <taxon>Symbiodinium</taxon>
    </lineage>
</organism>
<name>A0A1Q9E9C5_SYMMI</name>
<accession>A0A1Q9E9C5</accession>
<feature type="transmembrane region" description="Helical" evidence="2">
    <location>
        <begin position="554"/>
        <end position="577"/>
    </location>
</feature>
<feature type="compositionally biased region" description="Polar residues" evidence="1">
    <location>
        <begin position="49"/>
        <end position="60"/>
    </location>
</feature>
<dbReference type="EMBL" id="LSRX01000220">
    <property type="protein sequence ID" value="OLQ04023.1"/>
    <property type="molecule type" value="Genomic_DNA"/>
</dbReference>
<reference evidence="3 4" key="1">
    <citation type="submission" date="2016-02" db="EMBL/GenBank/DDBJ databases">
        <title>Genome analysis of coral dinoflagellate symbionts highlights evolutionary adaptations to a symbiotic lifestyle.</title>
        <authorList>
            <person name="Aranda M."/>
            <person name="Li Y."/>
            <person name="Liew Y.J."/>
            <person name="Baumgarten S."/>
            <person name="Simakov O."/>
            <person name="Wilson M."/>
            <person name="Piel J."/>
            <person name="Ashoor H."/>
            <person name="Bougouffa S."/>
            <person name="Bajic V.B."/>
            <person name="Ryu T."/>
            <person name="Ravasi T."/>
            <person name="Bayer T."/>
            <person name="Micklem G."/>
            <person name="Kim H."/>
            <person name="Bhak J."/>
            <person name="Lajeunesse T.C."/>
            <person name="Voolstra C.R."/>
        </authorList>
    </citation>
    <scope>NUCLEOTIDE SEQUENCE [LARGE SCALE GENOMIC DNA]</scope>
    <source>
        <strain evidence="3 4">CCMP2467</strain>
    </source>
</reference>
<feature type="region of interest" description="Disordered" evidence="1">
    <location>
        <begin position="1"/>
        <end position="80"/>
    </location>
</feature>
<feature type="compositionally biased region" description="Basic and acidic residues" evidence="1">
    <location>
        <begin position="1"/>
        <end position="23"/>
    </location>
</feature>
<evidence type="ECO:0008006" key="5">
    <source>
        <dbReference type="Google" id="ProtNLM"/>
    </source>
</evidence>
<feature type="transmembrane region" description="Helical" evidence="2">
    <location>
        <begin position="233"/>
        <end position="257"/>
    </location>
</feature>
<feature type="compositionally biased region" description="Basic and acidic residues" evidence="1">
    <location>
        <begin position="61"/>
        <end position="79"/>
    </location>
</feature>
<evidence type="ECO:0000256" key="2">
    <source>
        <dbReference type="SAM" id="Phobius"/>
    </source>
</evidence>
<keyword evidence="2" id="KW-0812">Transmembrane</keyword>
<sequence length="1023" mass="114284">MDGWMDRWMDGRMDGSTDGRMDGMDGPNGRSSVQPDPSIAKKLVPIRSARSSPTSVQAESVTERETESAEESKRMRASEDGTGQFLDAPLRNHCVMRFQTIQVEKSRQRQRLQTEKRLDGGWRLQMFGTVGLPVDERLVHWEVPDGVAAAIMKQLWGMGAVSSGINVGFEDEEYCLHQNMKWSFGKQVLGLLNFYTYAVGTEEVADAAAMILRCDGDDDDDGDEEQMRKRVEVFSIVVFLLITLARLAVVLALALTFKGILTGKSHVDLLWLFVARSMEMLERLTQVTDDGKLLLVAGVMGLVIWLVMTLGQRFTSIPSSMWYVMINLLKEHPLAEFHAETLLSRTLALGILQCSLFDADQKDDAEVARAGDAAHTRRMTYQVRSQGPPGRAVKDETLHNHMIILTIKAYHPRQQQHTTFTFVVILNGHGSTRRCHQIENESHMYHPEIRCRIAAEDATGLRSLALLSIVKRVPVHVSKTTLAYIDGTVAICFLCEYASRMSVGGGSYITSGPPGRICMDWSIYWLGYQVLRIFKLERYLHSFRDMLDIVKENGGILTATLVLSMFLWMFFSTMLFLTEKDKIVTAVEAVGTVIGLFSIMLFCIPIGFMERVRADRELSTEDDDFDRRPWQDGKLEPKARPGVFQMSLAWSGEEMEFLIHKVYDMLYEDLHPNIYRMVVATTFITAVATVEDWGGWKGDTTTDVGKIFWVVDVLATVCGPHPHSLKCKIFMYMSLEVVLREEWFILEYILRIVATGWRHPVSLVGLCDTPLNLQPTCEDLISIAAFAYTLDPKTRPEAFRPGYQDTHYLIDSVVLLRLLRVFSLVKSPLLHHIRGAAGIVDMPDSGGVSAAFNKCGLYQGEDGKAAGEGEEDDGLSMVQRYRSVLSALQYSIVHLFGDYPETDYTVEAKIIHFVGIMGSMAAVQIPPCLPGSTSNSGGIAIISTFCGVFSAGFVDFLETNRPDTVLSILDVSDCVRGVHEETAGRRPQLSGHQFRDFGALPSEVVSLINTMAASIPEIDRDSG</sequence>
<dbReference type="AlphaFoldDB" id="A0A1Q9E9C5"/>
<feature type="transmembrane region" description="Helical" evidence="2">
    <location>
        <begin position="583"/>
        <end position="608"/>
    </location>
</feature>
<keyword evidence="4" id="KW-1185">Reference proteome</keyword>
<keyword evidence="2" id="KW-0472">Membrane</keyword>
<evidence type="ECO:0000313" key="3">
    <source>
        <dbReference type="EMBL" id="OLQ04023.1"/>
    </source>
</evidence>
<evidence type="ECO:0000256" key="1">
    <source>
        <dbReference type="SAM" id="MobiDB-lite"/>
    </source>
</evidence>
<gene>
    <name evidence="3" type="ORF">AK812_SmicGene12975</name>
</gene>
<protein>
    <recommendedName>
        <fullName evidence="5">Ion transport domain-containing protein</fullName>
    </recommendedName>
</protein>
<evidence type="ECO:0000313" key="4">
    <source>
        <dbReference type="Proteomes" id="UP000186817"/>
    </source>
</evidence>
<feature type="transmembrane region" description="Helical" evidence="2">
    <location>
        <begin position="293"/>
        <end position="311"/>
    </location>
</feature>